<dbReference type="EMBL" id="JAACJN010000148">
    <property type="protein sequence ID" value="KAF5366873.1"/>
    <property type="molecule type" value="Genomic_DNA"/>
</dbReference>
<dbReference type="OrthoDB" id="2953893at2759"/>
<keyword evidence="2" id="KW-0812">Transmembrane</keyword>
<dbReference type="PANTHER" id="PTHR40465">
    <property type="entry name" value="CHROMOSOME 1, WHOLE GENOME SHOTGUN SEQUENCE"/>
    <property type="match status" value="1"/>
</dbReference>
<dbReference type="Pfam" id="PF20152">
    <property type="entry name" value="DUF6534"/>
    <property type="match status" value="1"/>
</dbReference>
<dbReference type="PANTHER" id="PTHR40465:SF1">
    <property type="entry name" value="DUF6534 DOMAIN-CONTAINING PROTEIN"/>
    <property type="match status" value="1"/>
</dbReference>
<feature type="domain" description="DUF6534" evidence="3">
    <location>
        <begin position="149"/>
        <end position="236"/>
    </location>
</feature>
<gene>
    <name evidence="4" type="ORF">D9757_011937</name>
</gene>
<organism evidence="4 5">
    <name type="scientific">Collybiopsis confluens</name>
    <dbReference type="NCBI Taxonomy" id="2823264"/>
    <lineage>
        <taxon>Eukaryota</taxon>
        <taxon>Fungi</taxon>
        <taxon>Dikarya</taxon>
        <taxon>Basidiomycota</taxon>
        <taxon>Agaricomycotina</taxon>
        <taxon>Agaricomycetes</taxon>
        <taxon>Agaricomycetidae</taxon>
        <taxon>Agaricales</taxon>
        <taxon>Marasmiineae</taxon>
        <taxon>Omphalotaceae</taxon>
        <taxon>Collybiopsis</taxon>
    </lineage>
</organism>
<feature type="transmembrane region" description="Helical" evidence="2">
    <location>
        <begin position="212"/>
        <end position="232"/>
    </location>
</feature>
<evidence type="ECO:0000313" key="4">
    <source>
        <dbReference type="EMBL" id="KAF5366873.1"/>
    </source>
</evidence>
<feature type="region of interest" description="Disordered" evidence="1">
    <location>
        <begin position="249"/>
        <end position="282"/>
    </location>
</feature>
<keyword evidence="2" id="KW-0472">Membrane</keyword>
<protein>
    <recommendedName>
        <fullName evidence="3">DUF6534 domain-containing protein</fullName>
    </recommendedName>
</protein>
<feature type="transmembrane region" description="Helical" evidence="2">
    <location>
        <begin position="99"/>
        <end position="123"/>
    </location>
</feature>
<keyword evidence="2" id="KW-1133">Transmembrane helix</keyword>
<feature type="transmembrane region" description="Helical" evidence="2">
    <location>
        <begin position="143"/>
        <end position="166"/>
    </location>
</feature>
<evidence type="ECO:0000259" key="3">
    <source>
        <dbReference type="Pfam" id="PF20152"/>
    </source>
</evidence>
<evidence type="ECO:0000313" key="5">
    <source>
        <dbReference type="Proteomes" id="UP000518752"/>
    </source>
</evidence>
<name>A0A8H5GKV1_9AGAR</name>
<dbReference type="Proteomes" id="UP000518752">
    <property type="component" value="Unassembled WGS sequence"/>
</dbReference>
<dbReference type="AlphaFoldDB" id="A0A8H5GKV1"/>
<feature type="transmembrane region" description="Helical" evidence="2">
    <location>
        <begin position="66"/>
        <end position="87"/>
    </location>
</feature>
<sequence>MAFYVHKGVSIFRTYYENFPKDPIRIKILVVFLLALVTAQIAMNIYDVLSTFGTHFSDVDAIQKVNMQWIASPIFTAIASFSVQVFYAHRMMLFSKLRYIKVVASIVVMLALFASITSVIVGVKSYWGQLEENIFNDSLKYEQMWLISSALCDTIITATMIFLLRLSILSNHTKTGQMISRMIRQLIETGFVTAVFAVADLCVFMIFPSQIYHVAICDGFPNVYTLTLIVILNGRSRLSNRNSDMSWNVAPGALGRSHTTTTSQSNEDGQESVIQPTGIKEV</sequence>
<accession>A0A8H5GKV1</accession>
<proteinExistence type="predicted"/>
<evidence type="ECO:0000256" key="2">
    <source>
        <dbReference type="SAM" id="Phobius"/>
    </source>
</evidence>
<comment type="caution">
    <text evidence="4">The sequence shown here is derived from an EMBL/GenBank/DDBJ whole genome shotgun (WGS) entry which is preliminary data.</text>
</comment>
<feature type="transmembrane region" description="Helical" evidence="2">
    <location>
        <begin position="186"/>
        <end position="206"/>
    </location>
</feature>
<feature type="compositionally biased region" description="Polar residues" evidence="1">
    <location>
        <begin position="257"/>
        <end position="275"/>
    </location>
</feature>
<dbReference type="InterPro" id="IPR045339">
    <property type="entry name" value="DUF6534"/>
</dbReference>
<reference evidence="4 5" key="1">
    <citation type="journal article" date="2020" name="ISME J.">
        <title>Uncovering the hidden diversity of litter-decomposition mechanisms in mushroom-forming fungi.</title>
        <authorList>
            <person name="Floudas D."/>
            <person name="Bentzer J."/>
            <person name="Ahren D."/>
            <person name="Johansson T."/>
            <person name="Persson P."/>
            <person name="Tunlid A."/>
        </authorList>
    </citation>
    <scope>NUCLEOTIDE SEQUENCE [LARGE SCALE GENOMIC DNA]</scope>
    <source>
        <strain evidence="4 5">CBS 406.79</strain>
    </source>
</reference>
<keyword evidence="5" id="KW-1185">Reference proteome</keyword>
<feature type="transmembrane region" description="Helical" evidence="2">
    <location>
        <begin position="28"/>
        <end position="46"/>
    </location>
</feature>
<evidence type="ECO:0000256" key="1">
    <source>
        <dbReference type="SAM" id="MobiDB-lite"/>
    </source>
</evidence>